<dbReference type="InterPro" id="IPR003737">
    <property type="entry name" value="GlcNAc_PI_deacetylase-related"/>
</dbReference>
<name>A0ABP7ABK4_9ACTN</name>
<dbReference type="SUPFAM" id="SSF102588">
    <property type="entry name" value="LmbE-like"/>
    <property type="match status" value="1"/>
</dbReference>
<dbReference type="EMBL" id="BAABAB010000022">
    <property type="protein sequence ID" value="GAA3628662.1"/>
    <property type="molecule type" value="Genomic_DNA"/>
</dbReference>
<organism evidence="2 3">
    <name type="scientific">Microlunatus ginsengisoli</name>
    <dbReference type="NCBI Taxonomy" id="363863"/>
    <lineage>
        <taxon>Bacteria</taxon>
        <taxon>Bacillati</taxon>
        <taxon>Actinomycetota</taxon>
        <taxon>Actinomycetes</taxon>
        <taxon>Propionibacteriales</taxon>
        <taxon>Propionibacteriaceae</taxon>
        <taxon>Microlunatus</taxon>
    </lineage>
</organism>
<reference evidence="3" key="1">
    <citation type="journal article" date="2019" name="Int. J. Syst. Evol. Microbiol.">
        <title>The Global Catalogue of Microorganisms (GCM) 10K type strain sequencing project: providing services to taxonomists for standard genome sequencing and annotation.</title>
        <authorList>
            <consortium name="The Broad Institute Genomics Platform"/>
            <consortium name="The Broad Institute Genome Sequencing Center for Infectious Disease"/>
            <person name="Wu L."/>
            <person name="Ma J."/>
        </authorList>
    </citation>
    <scope>NUCLEOTIDE SEQUENCE [LARGE SCALE GENOMIC DNA]</scope>
    <source>
        <strain evidence="3">JCM 16929</strain>
    </source>
</reference>
<protein>
    <submittedName>
        <fullName evidence="2">PIG-L family deacetylase</fullName>
    </submittedName>
</protein>
<evidence type="ECO:0000313" key="2">
    <source>
        <dbReference type="EMBL" id="GAA3628662.1"/>
    </source>
</evidence>
<dbReference type="Proteomes" id="UP001501490">
    <property type="component" value="Unassembled WGS sequence"/>
</dbReference>
<dbReference type="PANTHER" id="PTHR12993">
    <property type="entry name" value="N-ACETYLGLUCOSAMINYL-PHOSPHATIDYLINOSITOL DE-N-ACETYLASE-RELATED"/>
    <property type="match status" value="1"/>
</dbReference>
<gene>
    <name evidence="2" type="ORF">GCM10022236_33780</name>
</gene>
<accession>A0ABP7ABK4</accession>
<sequence length="257" mass="27574">MSGPAAEEPIKPTPDLEPVGEDWQRALCVVAHPDDMEFGTAAAVARWTGQGKTVVYAMVTSGEAGIDGMDPEQCRAVREAEQIESGRIVGVEVVDFLGEPDGVLEYGVHLREVITAAVRRHRPEIVITNNFRDTWGGASLNQADHIATGKATLDAVRDAGNRWVFRDQLEAGGLEPWGGVTQVWAAGSPNATHAVDTTATFDAGVASLEAHRAYIDGLGWEEFDPEEFLEGGARATGTRLGVPMATAFEVFRMGWGD</sequence>
<proteinExistence type="predicted"/>
<dbReference type="InterPro" id="IPR024078">
    <property type="entry name" value="LmbE-like_dom_sf"/>
</dbReference>
<keyword evidence="1" id="KW-0862">Zinc</keyword>
<evidence type="ECO:0000313" key="3">
    <source>
        <dbReference type="Proteomes" id="UP001501490"/>
    </source>
</evidence>
<dbReference type="Gene3D" id="3.40.50.10320">
    <property type="entry name" value="LmbE-like"/>
    <property type="match status" value="1"/>
</dbReference>
<keyword evidence="3" id="KW-1185">Reference proteome</keyword>
<dbReference type="RefSeq" id="WP_344806636.1">
    <property type="nucleotide sequence ID" value="NZ_BAABAB010000022.1"/>
</dbReference>
<evidence type="ECO:0000256" key="1">
    <source>
        <dbReference type="ARBA" id="ARBA00022833"/>
    </source>
</evidence>
<comment type="caution">
    <text evidence="2">The sequence shown here is derived from an EMBL/GenBank/DDBJ whole genome shotgun (WGS) entry which is preliminary data.</text>
</comment>
<dbReference type="PANTHER" id="PTHR12993:SF28">
    <property type="entry name" value="LMBE FAMILY PROTEIN"/>
    <property type="match status" value="1"/>
</dbReference>
<dbReference type="Pfam" id="PF02585">
    <property type="entry name" value="PIG-L"/>
    <property type="match status" value="1"/>
</dbReference>